<proteinExistence type="predicted"/>
<comment type="caution">
    <text evidence="1">The sequence shown here is derived from an EMBL/GenBank/DDBJ whole genome shotgun (WGS) entry which is preliminary data.</text>
</comment>
<sequence>MTTDLFDSIPIAPNPGQQNFDKLQNEMNRRVIEDTYIPPSPVEGRPFCTNNHDIFGYTGVIVEEGQVIALINLKQNPEIPTIQLGDIVLLKGDSEGYIPSGHKPGQRVEVVELTEPFLKARVGSIIFNTSDKIIKVSGEGRIGWIKPSNVDKEDLRGQKDAISNQLFSPEN</sequence>
<name>A0A847ESJ4_9BACT</name>
<protein>
    <submittedName>
        <fullName evidence="1">Uncharacterized protein</fullName>
    </submittedName>
</protein>
<gene>
    <name evidence="1" type="ORF">GX618_00700</name>
</gene>
<accession>A0A847ESJ4</accession>
<dbReference type="EMBL" id="JAAZAL010000024">
    <property type="protein sequence ID" value="NLE30780.1"/>
    <property type="molecule type" value="Genomic_DNA"/>
</dbReference>
<evidence type="ECO:0000313" key="1">
    <source>
        <dbReference type="EMBL" id="NLE30780.1"/>
    </source>
</evidence>
<reference evidence="1 2" key="1">
    <citation type="journal article" date="2020" name="Biotechnol. Biofuels">
        <title>New insights from the biogas microbiome by comprehensive genome-resolved metagenomics of nearly 1600 species originating from multiple anaerobic digesters.</title>
        <authorList>
            <person name="Campanaro S."/>
            <person name="Treu L."/>
            <person name="Rodriguez-R L.M."/>
            <person name="Kovalovszki A."/>
            <person name="Ziels R.M."/>
            <person name="Maus I."/>
            <person name="Zhu X."/>
            <person name="Kougias P.G."/>
            <person name="Basile A."/>
            <person name="Luo G."/>
            <person name="Schluter A."/>
            <person name="Konstantinidis K.T."/>
            <person name="Angelidaki I."/>
        </authorList>
    </citation>
    <scope>NUCLEOTIDE SEQUENCE [LARGE SCALE GENOMIC DNA]</scope>
    <source>
        <strain evidence="1">AS06rmzACSIP_421</strain>
    </source>
</reference>
<evidence type="ECO:0000313" key="2">
    <source>
        <dbReference type="Proteomes" id="UP000554004"/>
    </source>
</evidence>
<dbReference type="AlphaFoldDB" id="A0A847ESJ4"/>
<dbReference type="Proteomes" id="UP000554004">
    <property type="component" value="Unassembled WGS sequence"/>
</dbReference>
<organism evidence="1 2">
    <name type="scientific">Candidatus Dojkabacteria bacterium</name>
    <dbReference type="NCBI Taxonomy" id="2099670"/>
    <lineage>
        <taxon>Bacteria</taxon>
        <taxon>Candidatus Dojkabacteria</taxon>
    </lineage>
</organism>